<accession>A0ABV7ZGK1</accession>
<gene>
    <name evidence="6" type="ORF">ACFOPX_01165</name>
</gene>
<feature type="transmembrane region" description="Helical" evidence="5">
    <location>
        <begin position="44"/>
        <end position="63"/>
    </location>
</feature>
<evidence type="ECO:0000256" key="5">
    <source>
        <dbReference type="RuleBase" id="RU363041"/>
    </source>
</evidence>
<sequence>MEALSLALFLLLGGVTGVMSGFFGIGGGMVIVPTMLVLGHSYDSAVGISILQMACSSVVGSLANFKKGLLDVRTGVYVGLGGMVGASFSGLILRTFSHKVLLGAFILVTLYSFIRFAFKSKSVPLAQEPLILGRKQKTLLLGIGALTGVFAISLGIGGGVLMVPLLAYYLKIPAKQSVPLGLFFVIFSSISGVISLAHHSLLDLHDLQWGLMVGLGSVGGVILGVKLVPLVGALWHRRALLGVYACAIAVSIYKWL</sequence>
<evidence type="ECO:0000256" key="3">
    <source>
        <dbReference type="ARBA" id="ARBA00022989"/>
    </source>
</evidence>
<keyword evidence="5" id="KW-1003">Cell membrane</keyword>
<keyword evidence="2 5" id="KW-0812">Transmembrane</keyword>
<dbReference type="RefSeq" id="WP_382262308.1">
    <property type="nucleotide sequence ID" value="NZ_JBHRZO010000005.1"/>
</dbReference>
<evidence type="ECO:0000256" key="1">
    <source>
        <dbReference type="ARBA" id="ARBA00004141"/>
    </source>
</evidence>
<evidence type="ECO:0000313" key="7">
    <source>
        <dbReference type="Proteomes" id="UP001595783"/>
    </source>
</evidence>
<keyword evidence="3 5" id="KW-1133">Transmembrane helix</keyword>
<comment type="subcellular location">
    <subcellularLocation>
        <location evidence="5">Cell membrane</location>
        <topology evidence="5">Multi-pass membrane protein</topology>
    </subcellularLocation>
    <subcellularLocation>
        <location evidence="1">Membrane</location>
        <topology evidence="1">Multi-pass membrane protein</topology>
    </subcellularLocation>
</comment>
<feature type="transmembrane region" description="Helical" evidence="5">
    <location>
        <begin position="139"/>
        <end position="166"/>
    </location>
</feature>
<keyword evidence="4 5" id="KW-0472">Membrane</keyword>
<feature type="transmembrane region" description="Helical" evidence="5">
    <location>
        <begin position="209"/>
        <end position="228"/>
    </location>
</feature>
<protein>
    <recommendedName>
        <fullName evidence="5">Probable membrane transporter protein</fullName>
    </recommendedName>
</protein>
<comment type="similarity">
    <text evidence="5">Belongs to the 4-toluene sulfonate uptake permease (TSUP) (TC 2.A.102) family.</text>
</comment>
<evidence type="ECO:0000313" key="6">
    <source>
        <dbReference type="EMBL" id="MFC3847146.1"/>
    </source>
</evidence>
<organism evidence="6 7">
    <name type="scientific">Helicobacter baculiformis</name>
    <dbReference type="NCBI Taxonomy" id="427351"/>
    <lineage>
        <taxon>Bacteria</taxon>
        <taxon>Pseudomonadati</taxon>
        <taxon>Campylobacterota</taxon>
        <taxon>Epsilonproteobacteria</taxon>
        <taxon>Campylobacterales</taxon>
        <taxon>Helicobacteraceae</taxon>
        <taxon>Helicobacter</taxon>
    </lineage>
</organism>
<comment type="caution">
    <text evidence="6">The sequence shown here is derived from an EMBL/GenBank/DDBJ whole genome shotgun (WGS) entry which is preliminary data.</text>
</comment>
<feature type="transmembrane region" description="Helical" evidence="5">
    <location>
        <begin position="178"/>
        <end position="197"/>
    </location>
</feature>
<name>A0ABV7ZGK1_9HELI</name>
<keyword evidence="7" id="KW-1185">Reference proteome</keyword>
<evidence type="ECO:0000256" key="2">
    <source>
        <dbReference type="ARBA" id="ARBA00022692"/>
    </source>
</evidence>
<feature type="transmembrane region" description="Helical" evidence="5">
    <location>
        <begin position="100"/>
        <end position="118"/>
    </location>
</feature>
<dbReference type="InterPro" id="IPR051598">
    <property type="entry name" value="TSUP/Inactive_protease-like"/>
</dbReference>
<proteinExistence type="inferred from homology"/>
<feature type="transmembrane region" description="Helical" evidence="5">
    <location>
        <begin position="75"/>
        <end position="94"/>
    </location>
</feature>
<dbReference type="Pfam" id="PF01925">
    <property type="entry name" value="TauE"/>
    <property type="match status" value="1"/>
</dbReference>
<dbReference type="PANTHER" id="PTHR43701">
    <property type="entry name" value="MEMBRANE TRANSPORTER PROTEIN MJ0441-RELATED"/>
    <property type="match status" value="1"/>
</dbReference>
<dbReference type="InterPro" id="IPR002781">
    <property type="entry name" value="TM_pro_TauE-like"/>
</dbReference>
<dbReference type="Proteomes" id="UP001595783">
    <property type="component" value="Unassembled WGS sequence"/>
</dbReference>
<dbReference type="PANTHER" id="PTHR43701:SF2">
    <property type="entry name" value="MEMBRANE TRANSPORTER PROTEIN YJNA-RELATED"/>
    <property type="match status" value="1"/>
</dbReference>
<evidence type="ECO:0000256" key="4">
    <source>
        <dbReference type="ARBA" id="ARBA00023136"/>
    </source>
</evidence>
<dbReference type="EMBL" id="JBHRZO010000005">
    <property type="protein sequence ID" value="MFC3847146.1"/>
    <property type="molecule type" value="Genomic_DNA"/>
</dbReference>
<reference evidence="7" key="1">
    <citation type="journal article" date="2019" name="Int. J. Syst. Evol. Microbiol.">
        <title>The Global Catalogue of Microorganisms (GCM) 10K type strain sequencing project: providing services to taxonomists for standard genome sequencing and annotation.</title>
        <authorList>
            <consortium name="The Broad Institute Genomics Platform"/>
            <consortium name="The Broad Institute Genome Sequencing Center for Infectious Disease"/>
            <person name="Wu L."/>
            <person name="Ma J."/>
        </authorList>
    </citation>
    <scope>NUCLEOTIDE SEQUENCE [LARGE SCALE GENOMIC DNA]</scope>
    <source>
        <strain evidence="7">CCUG 53816</strain>
    </source>
</reference>